<dbReference type="EMBL" id="LAZR01013545">
    <property type="protein sequence ID" value="KKM21466.1"/>
    <property type="molecule type" value="Genomic_DNA"/>
</dbReference>
<protein>
    <submittedName>
        <fullName evidence="1">Uncharacterized protein</fullName>
    </submittedName>
</protein>
<dbReference type="AlphaFoldDB" id="A0A0F9I1F7"/>
<name>A0A0F9I1F7_9ZZZZ</name>
<reference evidence="1" key="1">
    <citation type="journal article" date="2015" name="Nature">
        <title>Complex archaea that bridge the gap between prokaryotes and eukaryotes.</title>
        <authorList>
            <person name="Spang A."/>
            <person name="Saw J.H."/>
            <person name="Jorgensen S.L."/>
            <person name="Zaremba-Niedzwiedzka K."/>
            <person name="Martijn J."/>
            <person name="Lind A.E."/>
            <person name="van Eijk R."/>
            <person name="Schleper C."/>
            <person name="Guy L."/>
            <person name="Ettema T.J."/>
        </authorList>
    </citation>
    <scope>NUCLEOTIDE SEQUENCE</scope>
</reference>
<comment type="caution">
    <text evidence="1">The sequence shown here is derived from an EMBL/GenBank/DDBJ whole genome shotgun (WGS) entry which is preliminary data.</text>
</comment>
<evidence type="ECO:0000313" key="1">
    <source>
        <dbReference type="EMBL" id="KKM21466.1"/>
    </source>
</evidence>
<organism evidence="1">
    <name type="scientific">marine sediment metagenome</name>
    <dbReference type="NCBI Taxonomy" id="412755"/>
    <lineage>
        <taxon>unclassified sequences</taxon>
        <taxon>metagenomes</taxon>
        <taxon>ecological metagenomes</taxon>
    </lineage>
</organism>
<proteinExistence type="predicted"/>
<accession>A0A0F9I1F7</accession>
<gene>
    <name evidence="1" type="ORF">LCGC14_1635160</name>
</gene>
<sequence>MANITEPNEIYVEFLRAELTEPTRDIYSSRHNNTTQQFNGNNSITAYTVENTTLLCVNNISVDSVLQAKFKDYNIDLLNSKINFISAPATGTNNILVDYDYNTDGRSWIYPDKPRLDLARSSLPRIGVTLITEDGTPQGLFDDAYWNNIRFQVDVITAKTLTISSNSETIVGEHLANILARDVVRITKAQWRTKMTNTLFYPEIFNNSPQPYDEQHQLFRRMIEIGFNAEDTGE</sequence>